<reference evidence="1 2" key="1">
    <citation type="submission" date="2021-06" db="EMBL/GenBank/DDBJ databases">
        <authorList>
            <person name="Kallberg Y."/>
            <person name="Tangrot J."/>
            <person name="Rosling A."/>
        </authorList>
    </citation>
    <scope>NUCLEOTIDE SEQUENCE [LARGE SCALE GENOMIC DNA]</scope>
    <source>
        <strain evidence="1 2">120-4 pot B 10/14</strain>
    </source>
</reference>
<dbReference type="EMBL" id="CAJVQB010034842">
    <property type="protein sequence ID" value="CAG8821741.1"/>
    <property type="molecule type" value="Genomic_DNA"/>
</dbReference>
<sequence length="129" mass="14439">GEGVSDTGCKKDLIERLVRRVVSKTKDKNRLEGSSQSSGSWFKEGDAAWLACHWIELIDKVQNVAATRAFMLKVANKKGWNMASEIRDPFNEDPIEAYFQERWQVPTQPVHSGFALVGAPAYRSSISNP</sequence>
<accession>A0ABN7W939</accession>
<evidence type="ECO:0000313" key="1">
    <source>
        <dbReference type="EMBL" id="CAG8821741.1"/>
    </source>
</evidence>
<name>A0ABN7W939_GIGMA</name>
<dbReference type="Proteomes" id="UP000789901">
    <property type="component" value="Unassembled WGS sequence"/>
</dbReference>
<feature type="non-terminal residue" evidence="1">
    <location>
        <position position="129"/>
    </location>
</feature>
<comment type="caution">
    <text evidence="1">The sequence shown here is derived from an EMBL/GenBank/DDBJ whole genome shotgun (WGS) entry which is preliminary data.</text>
</comment>
<feature type="non-terminal residue" evidence="1">
    <location>
        <position position="1"/>
    </location>
</feature>
<keyword evidence="2" id="KW-1185">Reference proteome</keyword>
<organism evidence="1 2">
    <name type="scientific">Gigaspora margarita</name>
    <dbReference type="NCBI Taxonomy" id="4874"/>
    <lineage>
        <taxon>Eukaryota</taxon>
        <taxon>Fungi</taxon>
        <taxon>Fungi incertae sedis</taxon>
        <taxon>Mucoromycota</taxon>
        <taxon>Glomeromycotina</taxon>
        <taxon>Glomeromycetes</taxon>
        <taxon>Diversisporales</taxon>
        <taxon>Gigasporaceae</taxon>
        <taxon>Gigaspora</taxon>
    </lineage>
</organism>
<gene>
    <name evidence="1" type="ORF">GMARGA_LOCUS27906</name>
</gene>
<protein>
    <submittedName>
        <fullName evidence="1">32831_t:CDS:1</fullName>
    </submittedName>
</protein>
<proteinExistence type="predicted"/>
<evidence type="ECO:0000313" key="2">
    <source>
        <dbReference type="Proteomes" id="UP000789901"/>
    </source>
</evidence>